<dbReference type="Gene3D" id="3.90.320.10">
    <property type="match status" value="1"/>
</dbReference>
<dbReference type="AlphaFoldDB" id="A0A1H3DVV0"/>
<dbReference type="Pfam" id="PF09588">
    <property type="entry name" value="YqaJ"/>
    <property type="match status" value="1"/>
</dbReference>
<reference evidence="3" key="1">
    <citation type="submission" date="2016-10" db="EMBL/GenBank/DDBJ databases">
        <authorList>
            <person name="Varghese N."/>
            <person name="Submissions S."/>
        </authorList>
    </citation>
    <scope>NUCLEOTIDE SEQUENCE [LARGE SCALE GENOMIC DNA]</scope>
    <source>
        <strain evidence="3">DSM 173</strain>
    </source>
</reference>
<dbReference type="GO" id="GO:0004519">
    <property type="term" value="F:endonuclease activity"/>
    <property type="evidence" value="ECO:0007669"/>
    <property type="project" value="UniProtKB-KW"/>
</dbReference>
<feature type="domain" description="YqaJ viral recombinase" evidence="1">
    <location>
        <begin position="8"/>
        <end position="119"/>
    </location>
</feature>
<name>A0A1H3DVV0_ALLWA</name>
<dbReference type="SUPFAM" id="SSF52980">
    <property type="entry name" value="Restriction endonuclease-like"/>
    <property type="match status" value="1"/>
</dbReference>
<sequence>MLTEEHRAQRRRGIGGSDVAAIAGLSPWRTPLDVYLSKVRDVEQSDSDVMRWGSILEAPIADEYARLTGNRIRRINRVLAHPEHCYILASLDRQIVGHPDGPGVLEIKTAGRCSAEWYRADRQDWRVVLPLRELWPTLGSWDGLEWTAELSLSGFAAVVREAAASRPLKTPVATLASHGYGVGIPIRRNRSNGRWRWNMRLAVV</sequence>
<evidence type="ECO:0000259" key="1">
    <source>
        <dbReference type="Pfam" id="PF09588"/>
    </source>
</evidence>
<keyword evidence="3" id="KW-1185">Reference proteome</keyword>
<dbReference type="NCBIfam" id="TIGR03033">
    <property type="entry name" value="phage_rel_nuc"/>
    <property type="match status" value="1"/>
</dbReference>
<accession>A0A1H3DVV0</accession>
<dbReference type="Proteomes" id="UP000198672">
    <property type="component" value="Unassembled WGS sequence"/>
</dbReference>
<proteinExistence type="predicted"/>
<dbReference type="OrthoDB" id="46225at2"/>
<evidence type="ECO:0000313" key="2">
    <source>
        <dbReference type="EMBL" id="SDX70460.1"/>
    </source>
</evidence>
<dbReference type="InterPro" id="IPR017482">
    <property type="entry name" value="Lambda-type_endonuclease"/>
</dbReference>
<dbReference type="InterPro" id="IPR019080">
    <property type="entry name" value="YqaJ_viral_recombinase"/>
</dbReference>
<keyword evidence="2" id="KW-0378">Hydrolase</keyword>
<gene>
    <name evidence="2" type="ORF">SAMN05421644_11031</name>
</gene>
<dbReference type="InterPro" id="IPR011604">
    <property type="entry name" value="PDDEXK-like_dom_sf"/>
</dbReference>
<dbReference type="RefSeq" id="WP_091332655.1">
    <property type="nucleotide sequence ID" value="NZ_FNOW01000010.1"/>
</dbReference>
<evidence type="ECO:0000313" key="3">
    <source>
        <dbReference type="Proteomes" id="UP000198672"/>
    </source>
</evidence>
<organism evidence="2 3">
    <name type="scientific">Allochromatium warmingii</name>
    <name type="common">Chromatium warmingii</name>
    <dbReference type="NCBI Taxonomy" id="61595"/>
    <lineage>
        <taxon>Bacteria</taxon>
        <taxon>Pseudomonadati</taxon>
        <taxon>Pseudomonadota</taxon>
        <taxon>Gammaproteobacteria</taxon>
        <taxon>Chromatiales</taxon>
        <taxon>Chromatiaceae</taxon>
        <taxon>Allochromatium</taxon>
    </lineage>
</organism>
<protein>
    <submittedName>
        <fullName evidence="2">Putative phage-type endonuclease</fullName>
    </submittedName>
</protein>
<dbReference type="STRING" id="61595.SAMN05421644_11031"/>
<keyword evidence="2" id="KW-0540">Nuclease</keyword>
<keyword evidence="2" id="KW-0255">Endonuclease</keyword>
<dbReference type="EMBL" id="FNOW01000010">
    <property type="protein sequence ID" value="SDX70460.1"/>
    <property type="molecule type" value="Genomic_DNA"/>
</dbReference>
<dbReference type="InterPro" id="IPR011335">
    <property type="entry name" value="Restrct_endonuc-II-like"/>
</dbReference>